<dbReference type="InterPro" id="IPR046826">
    <property type="entry name" value="PDH_N"/>
</dbReference>
<dbReference type="Gene3D" id="3.40.50.720">
    <property type="entry name" value="NAD(P)-binding Rossmann-like Domain"/>
    <property type="match status" value="1"/>
</dbReference>
<organism evidence="3 4">
    <name type="scientific">Endomicrobium trichonymphae</name>
    <dbReference type="NCBI Taxonomy" id="1408204"/>
    <lineage>
        <taxon>Bacteria</taxon>
        <taxon>Pseudomonadati</taxon>
        <taxon>Elusimicrobiota</taxon>
        <taxon>Endomicrobiia</taxon>
        <taxon>Endomicrobiales</taxon>
        <taxon>Endomicrobiaceae</taxon>
        <taxon>Candidatus Endomicrobiellum</taxon>
    </lineage>
</organism>
<dbReference type="GO" id="GO:0008977">
    <property type="term" value="F:prephenate dehydrogenase (NAD+) activity"/>
    <property type="evidence" value="ECO:0007669"/>
    <property type="project" value="InterPro"/>
</dbReference>
<evidence type="ECO:0000256" key="1">
    <source>
        <dbReference type="ARBA" id="ARBA00023002"/>
    </source>
</evidence>
<dbReference type="SUPFAM" id="SSF51735">
    <property type="entry name" value="NAD(P)-binding Rossmann-fold domains"/>
    <property type="match status" value="1"/>
</dbReference>
<keyword evidence="4" id="KW-1185">Reference proteome</keyword>
<dbReference type="EMBL" id="LNVX01000810">
    <property type="protein sequence ID" value="OEG69196.1"/>
    <property type="molecule type" value="Genomic_DNA"/>
</dbReference>
<proteinExistence type="predicted"/>
<dbReference type="Pfam" id="PF20463">
    <property type="entry name" value="PDH_C"/>
    <property type="match status" value="1"/>
</dbReference>
<dbReference type="InterPro" id="IPR050812">
    <property type="entry name" value="Preph/Arog_dehydrog"/>
</dbReference>
<dbReference type="Proteomes" id="UP000095237">
    <property type="component" value="Unassembled WGS sequence"/>
</dbReference>
<dbReference type="AlphaFoldDB" id="A0A1E5IFB6"/>
<evidence type="ECO:0000313" key="3">
    <source>
        <dbReference type="EMBL" id="OEG69196.1"/>
    </source>
</evidence>
<dbReference type="InterPro" id="IPR008927">
    <property type="entry name" value="6-PGluconate_DH-like_C_sf"/>
</dbReference>
<feature type="domain" description="Prephenate/arogenate dehydrogenase" evidence="2">
    <location>
        <begin position="2"/>
        <end position="279"/>
    </location>
</feature>
<dbReference type="InterPro" id="IPR046825">
    <property type="entry name" value="PDH_C"/>
</dbReference>
<dbReference type="PANTHER" id="PTHR21363:SF0">
    <property type="entry name" value="PREPHENATE DEHYDROGENASE [NADP(+)]"/>
    <property type="match status" value="1"/>
</dbReference>
<keyword evidence="1" id="KW-0560">Oxidoreductase</keyword>
<dbReference type="Gene3D" id="1.10.3660.10">
    <property type="entry name" value="6-phosphogluconate dehydrogenase C-terminal like domain"/>
    <property type="match status" value="1"/>
</dbReference>
<evidence type="ECO:0000313" key="4">
    <source>
        <dbReference type="Proteomes" id="UP000095237"/>
    </source>
</evidence>
<dbReference type="GO" id="GO:0006571">
    <property type="term" value="P:tyrosine biosynthetic process"/>
    <property type="evidence" value="ECO:0007669"/>
    <property type="project" value="InterPro"/>
</dbReference>
<dbReference type="Pfam" id="PF02153">
    <property type="entry name" value="PDH_N"/>
    <property type="match status" value="1"/>
</dbReference>
<dbReference type="InterPro" id="IPR003099">
    <property type="entry name" value="Prephen_DH"/>
</dbReference>
<dbReference type="SUPFAM" id="SSF48179">
    <property type="entry name" value="6-phosphogluconate dehydrogenase C-terminal domain-like"/>
    <property type="match status" value="1"/>
</dbReference>
<dbReference type="FunFam" id="3.40.50.720:FF:000208">
    <property type="entry name" value="Prephenate dehydrogenase"/>
    <property type="match status" value="1"/>
</dbReference>
<sequence>MLKVCIVGLGQMGGSLGLALKKNSRSLKNWYRITGIGRRKETLDAALKLKAVDKTSLSLQSAKDADIVVICTPVDTIVLLYGQLSKIVGKNTIITDAGSVKYSIEKGIRDSFKKNGGVSFIGSHPMAGKEKNGIFSSDADMFKNANVVITRAIKQSAENALVSQMWKDAGANIIKMPAKKHDELVAFTSHFPHIIAFLLNKIYKKTREKNPQIDMLTAGSFKSMTRVAVSSVDVWAPIFTANSRNIEKYLNEFIKELNVFKQNLKDERKVREEILKMQK</sequence>
<name>A0A1E5IFB6_ENDTX</name>
<dbReference type="PROSITE" id="PS51176">
    <property type="entry name" value="PDH_ADH"/>
    <property type="match status" value="1"/>
</dbReference>
<accession>A0A1E5IFB6</accession>
<protein>
    <recommendedName>
        <fullName evidence="2">Prephenate/arogenate dehydrogenase domain-containing protein</fullName>
    </recommendedName>
</protein>
<dbReference type="GO" id="GO:0070403">
    <property type="term" value="F:NAD+ binding"/>
    <property type="evidence" value="ECO:0007669"/>
    <property type="project" value="InterPro"/>
</dbReference>
<comment type="caution">
    <text evidence="3">The sequence shown here is derived from an EMBL/GenBank/DDBJ whole genome shotgun (WGS) entry which is preliminary data.</text>
</comment>
<evidence type="ECO:0000259" key="2">
    <source>
        <dbReference type="PROSITE" id="PS51176"/>
    </source>
</evidence>
<dbReference type="PANTHER" id="PTHR21363">
    <property type="entry name" value="PREPHENATE DEHYDROGENASE"/>
    <property type="match status" value="1"/>
</dbReference>
<dbReference type="GO" id="GO:0004665">
    <property type="term" value="F:prephenate dehydrogenase (NADP+) activity"/>
    <property type="evidence" value="ECO:0007669"/>
    <property type="project" value="InterPro"/>
</dbReference>
<dbReference type="InterPro" id="IPR036291">
    <property type="entry name" value="NAD(P)-bd_dom_sf"/>
</dbReference>
<gene>
    <name evidence="3" type="ORF">ATZ36_10900</name>
</gene>
<reference evidence="3 4" key="1">
    <citation type="submission" date="2015-11" db="EMBL/GenBank/DDBJ databases">
        <title>Evidence for parallel genomic evolution in an endosymbiosis of termite gut flagellates.</title>
        <authorList>
            <person name="Zheng H."/>
        </authorList>
    </citation>
    <scope>NUCLEOTIDE SEQUENCE [LARGE SCALE GENOMIC DNA]</scope>
    <source>
        <strain evidence="3 4">CET450</strain>
    </source>
</reference>